<proteinExistence type="predicted"/>
<dbReference type="AlphaFoldDB" id="A0A1I0IU80"/>
<feature type="region of interest" description="Disordered" evidence="1">
    <location>
        <begin position="1"/>
        <end position="26"/>
    </location>
</feature>
<gene>
    <name evidence="2" type="ORF">SAMN04488694_12614</name>
</gene>
<evidence type="ECO:0000313" key="3">
    <source>
        <dbReference type="Proteomes" id="UP000199320"/>
    </source>
</evidence>
<dbReference type="STRING" id="392421.SAMN04488694_12614"/>
<reference evidence="3" key="1">
    <citation type="submission" date="2016-10" db="EMBL/GenBank/DDBJ databases">
        <authorList>
            <person name="Varghese N."/>
            <person name="Submissions S."/>
        </authorList>
    </citation>
    <scope>NUCLEOTIDE SEQUENCE [LARGE SCALE GENOMIC DNA]</scope>
    <source>
        <strain evidence="3">CDM_6</strain>
    </source>
</reference>
<feature type="compositionally biased region" description="Polar residues" evidence="1">
    <location>
        <begin position="1"/>
        <end position="25"/>
    </location>
</feature>
<name>A0A1I0IU80_9EURY</name>
<accession>A0A1I0IU80</accession>
<dbReference type="Proteomes" id="UP000199320">
    <property type="component" value="Unassembled WGS sequence"/>
</dbReference>
<keyword evidence="3" id="KW-1185">Reference proteome</keyword>
<evidence type="ECO:0000256" key="1">
    <source>
        <dbReference type="SAM" id="MobiDB-lite"/>
    </source>
</evidence>
<organism evidence="2 3">
    <name type="scientific">Natrinema hispanicum</name>
    <dbReference type="NCBI Taxonomy" id="392421"/>
    <lineage>
        <taxon>Archaea</taxon>
        <taxon>Methanobacteriati</taxon>
        <taxon>Methanobacteriota</taxon>
        <taxon>Stenosarchaea group</taxon>
        <taxon>Halobacteria</taxon>
        <taxon>Halobacteriales</taxon>
        <taxon>Natrialbaceae</taxon>
        <taxon>Natrinema</taxon>
    </lineage>
</organism>
<sequence>MATIQTDARQIYGETSNENTAQGEAQKSDFGVIQQCEKQLGVIERQMQSQERSISCKNKITTLRLDPLCGTKSKPNSVIPTTSTMSFKYSYTQQGRQQARANEKHTRRWGTLEPEGRISGSCTFLHISLPDDERWRCVSRPDKNAVYAREKSVFSRFVDSPEVGQ</sequence>
<dbReference type="EMBL" id="FOIC01000026">
    <property type="protein sequence ID" value="SEU00860.1"/>
    <property type="molecule type" value="Genomic_DNA"/>
</dbReference>
<evidence type="ECO:0000313" key="2">
    <source>
        <dbReference type="EMBL" id="SEU00860.1"/>
    </source>
</evidence>
<protein>
    <submittedName>
        <fullName evidence="2">Uncharacterized protein</fullName>
    </submittedName>
</protein>